<dbReference type="InterPro" id="IPR000297">
    <property type="entry name" value="PPIase_PpiC"/>
</dbReference>
<protein>
    <recommendedName>
        <fullName evidence="3">peptidylprolyl isomerase</fullName>
        <ecNumber evidence="3">5.2.1.8</ecNumber>
    </recommendedName>
</protein>
<comment type="catalytic activity">
    <reaction evidence="1">
        <text>[protein]-peptidylproline (omega=180) = [protein]-peptidylproline (omega=0)</text>
        <dbReference type="Rhea" id="RHEA:16237"/>
        <dbReference type="Rhea" id="RHEA-COMP:10747"/>
        <dbReference type="Rhea" id="RHEA-COMP:10748"/>
        <dbReference type="ChEBI" id="CHEBI:83833"/>
        <dbReference type="ChEBI" id="CHEBI:83834"/>
        <dbReference type="EC" id="5.2.1.8"/>
    </reaction>
</comment>
<gene>
    <name evidence="8" type="ORF">L1274_002991</name>
</gene>
<organism evidence="8 9">
    <name type="scientific">Duganella violaceipulchra</name>
    <dbReference type="NCBI Taxonomy" id="2849652"/>
    <lineage>
        <taxon>Bacteria</taxon>
        <taxon>Pseudomonadati</taxon>
        <taxon>Pseudomonadota</taxon>
        <taxon>Betaproteobacteria</taxon>
        <taxon>Burkholderiales</taxon>
        <taxon>Oxalobacteraceae</taxon>
        <taxon>Telluria group</taxon>
        <taxon>Duganella</taxon>
    </lineage>
</organism>
<dbReference type="PANTHER" id="PTHR47245:SF2">
    <property type="entry name" value="PEPTIDYL-PROLYL CIS-TRANS ISOMERASE HP_0175-RELATED"/>
    <property type="match status" value="1"/>
</dbReference>
<evidence type="ECO:0000256" key="4">
    <source>
        <dbReference type="ARBA" id="ARBA00023110"/>
    </source>
</evidence>
<accession>A0ABT1GP28</accession>
<dbReference type="EC" id="5.2.1.8" evidence="3"/>
<comment type="similarity">
    <text evidence="2">Belongs to the PpiC/parvulin rotamase family.</text>
</comment>
<feature type="domain" description="PpiC" evidence="7">
    <location>
        <begin position="299"/>
        <end position="377"/>
    </location>
</feature>
<name>A0ABT1GP28_9BURK</name>
<evidence type="ECO:0000256" key="2">
    <source>
        <dbReference type="ARBA" id="ARBA00007656"/>
    </source>
</evidence>
<keyword evidence="6" id="KW-0732">Signal</keyword>
<evidence type="ECO:0000313" key="8">
    <source>
        <dbReference type="EMBL" id="MCP2009278.1"/>
    </source>
</evidence>
<keyword evidence="4 5" id="KW-0697">Rotamase</keyword>
<feature type="chain" id="PRO_5045563393" description="peptidylprolyl isomerase" evidence="6">
    <location>
        <begin position="25"/>
        <end position="452"/>
    </location>
</feature>
<evidence type="ECO:0000256" key="3">
    <source>
        <dbReference type="ARBA" id="ARBA00013194"/>
    </source>
</evidence>
<evidence type="ECO:0000256" key="1">
    <source>
        <dbReference type="ARBA" id="ARBA00000971"/>
    </source>
</evidence>
<dbReference type="InterPro" id="IPR050245">
    <property type="entry name" value="PrsA_foldase"/>
</dbReference>
<dbReference type="InterPro" id="IPR046357">
    <property type="entry name" value="PPIase_dom_sf"/>
</dbReference>
<dbReference type="PANTHER" id="PTHR47245">
    <property type="entry name" value="PEPTIDYLPROLYL ISOMERASE"/>
    <property type="match status" value="1"/>
</dbReference>
<evidence type="ECO:0000256" key="5">
    <source>
        <dbReference type="PROSITE-ProRule" id="PRU00278"/>
    </source>
</evidence>
<reference evidence="8" key="1">
    <citation type="submission" date="2022-03" db="EMBL/GenBank/DDBJ databases">
        <title>Genome Encyclopedia of Bacteria and Archaea VI: Functional Genomics of Type Strains.</title>
        <authorList>
            <person name="Whitman W."/>
        </authorList>
    </citation>
    <scope>NUCLEOTIDE SEQUENCE</scope>
    <source>
        <strain evidence="8">HSC-15S17</strain>
    </source>
</reference>
<evidence type="ECO:0000313" key="9">
    <source>
        <dbReference type="Proteomes" id="UP001162889"/>
    </source>
</evidence>
<keyword evidence="5" id="KW-0413">Isomerase</keyword>
<dbReference type="Proteomes" id="UP001162889">
    <property type="component" value="Unassembled WGS sequence"/>
</dbReference>
<dbReference type="RefSeq" id="WP_229225119.1">
    <property type="nucleotide sequence ID" value="NZ_JAHTGR010000018.1"/>
</dbReference>
<comment type="caution">
    <text evidence="8">The sequence shown here is derived from an EMBL/GenBank/DDBJ whole genome shotgun (WGS) entry which is preliminary data.</text>
</comment>
<evidence type="ECO:0000259" key="7">
    <source>
        <dbReference type="PROSITE" id="PS50198"/>
    </source>
</evidence>
<feature type="signal peptide" evidence="6">
    <location>
        <begin position="1"/>
        <end position="24"/>
    </location>
</feature>
<sequence length="452" mass="49265">MRKSMLRPIGLALLAAALALPAAAKVTYGVSDPALAARIDGAPVTAFSVDALWRLARVKDGRTARSAVLEEVVLNRLLAGAARARFDEAQLYAGQRVGFAREVALDDQLVASLRGLYGKEMQQALQQLPGGSLDSLIVEQGKPSAAALDAVFGKPEQLKLEFTLNAEQLARARGIVLLRYTLPSGAGTVTLADVYRRQNVQGRVALYNRQADFLQQQARQDLAGRFVLDWSRRQFGEAAVADLRQALAERGEVQALRQQHGIGDDIEHTSALLQRLAGEVTPAQVADYYQRHRNEFTRIERVKARHIRVADEPTAQTVYKALAAGADFAATARRYSTAGDGGASVWIRHEGKPDWLAQLALAQPEGQLSRPIRTPAGPRDEAAWEIIQVEQRVMGYQAPDSEAVRYAASNALARQAAQAQLAALRKQLLRAAQIDINRGLLDQPLPTLDKAQ</sequence>
<proteinExistence type="inferred from homology"/>
<evidence type="ECO:0000256" key="6">
    <source>
        <dbReference type="SAM" id="SignalP"/>
    </source>
</evidence>
<dbReference type="SUPFAM" id="SSF54534">
    <property type="entry name" value="FKBP-like"/>
    <property type="match status" value="1"/>
</dbReference>
<dbReference type="EMBL" id="JALJZU010000005">
    <property type="protein sequence ID" value="MCP2009278.1"/>
    <property type="molecule type" value="Genomic_DNA"/>
</dbReference>
<dbReference type="Gene3D" id="3.10.50.40">
    <property type="match status" value="1"/>
</dbReference>
<dbReference type="Pfam" id="PF13145">
    <property type="entry name" value="Rotamase_2"/>
    <property type="match status" value="1"/>
</dbReference>
<dbReference type="PROSITE" id="PS50198">
    <property type="entry name" value="PPIC_PPIASE_2"/>
    <property type="match status" value="1"/>
</dbReference>
<keyword evidence="9" id="KW-1185">Reference proteome</keyword>